<comment type="caution">
    <text evidence="1">The sequence shown here is derived from an EMBL/GenBank/DDBJ whole genome shotgun (WGS) entry which is preliminary data.</text>
</comment>
<evidence type="ECO:0000313" key="1">
    <source>
        <dbReference type="EMBL" id="GFE65020.1"/>
    </source>
</evidence>
<evidence type="ECO:0000313" key="2">
    <source>
        <dbReference type="Proteomes" id="UP000436822"/>
    </source>
</evidence>
<dbReference type="AlphaFoldDB" id="A0A6N6JGQ2"/>
<name>A0A6N6JGQ2_9RHOB</name>
<accession>A0A6N6JGQ2</accession>
<proteinExistence type="predicted"/>
<reference evidence="1 2" key="1">
    <citation type="submission" date="2019-12" db="EMBL/GenBank/DDBJ databases">
        <title>Litoreibacter badius sp. nov., a novel bacteriochlorophyll a-containing bacterium in the genus Litoreibacter.</title>
        <authorList>
            <person name="Kanamuro M."/>
            <person name="Takabe Y."/>
            <person name="Mori K."/>
            <person name="Takaichi S."/>
            <person name="Hanada S."/>
        </authorList>
    </citation>
    <scope>NUCLEOTIDE SEQUENCE [LARGE SCALE GENOMIC DNA]</scope>
    <source>
        <strain evidence="1 2">K6</strain>
    </source>
</reference>
<gene>
    <name evidence="1" type="ORF">KIN_20940</name>
</gene>
<protein>
    <submittedName>
        <fullName evidence="1">Uncharacterized protein</fullName>
    </submittedName>
</protein>
<keyword evidence="2" id="KW-1185">Reference proteome</keyword>
<dbReference type="Proteomes" id="UP000436822">
    <property type="component" value="Unassembled WGS sequence"/>
</dbReference>
<organism evidence="1 2">
    <name type="scientific">Litoreibacter roseus</name>
    <dbReference type="NCBI Taxonomy" id="2601869"/>
    <lineage>
        <taxon>Bacteria</taxon>
        <taxon>Pseudomonadati</taxon>
        <taxon>Pseudomonadota</taxon>
        <taxon>Alphaproteobacteria</taxon>
        <taxon>Rhodobacterales</taxon>
        <taxon>Roseobacteraceae</taxon>
        <taxon>Litoreibacter</taxon>
    </lineage>
</organism>
<sequence length="46" mass="5300">MIQRIGKQDIRLIDPPLTTVKRAAQMLRDAVRDRLARAVEAEDNRV</sequence>
<dbReference type="EMBL" id="BLJE01000002">
    <property type="protein sequence ID" value="GFE65020.1"/>
    <property type="molecule type" value="Genomic_DNA"/>
</dbReference>